<dbReference type="AlphaFoldDB" id="A0A1V4SGU5"/>
<evidence type="ECO:0000313" key="2">
    <source>
        <dbReference type="EMBL" id="OPX42685.1"/>
    </source>
</evidence>
<organism evidence="2 3">
    <name type="scientific">Ruminiclostridium hungatei</name>
    <name type="common">Clostridium hungatei</name>
    <dbReference type="NCBI Taxonomy" id="48256"/>
    <lineage>
        <taxon>Bacteria</taxon>
        <taxon>Bacillati</taxon>
        <taxon>Bacillota</taxon>
        <taxon>Clostridia</taxon>
        <taxon>Eubacteriales</taxon>
        <taxon>Oscillospiraceae</taxon>
        <taxon>Ruminiclostridium</taxon>
    </lineage>
</organism>
<dbReference type="STRING" id="48256.CLHUN_35070"/>
<name>A0A1V4SGU5_RUMHU</name>
<dbReference type="OrthoDB" id="1739966at2"/>
<feature type="region of interest" description="Disordered" evidence="1">
    <location>
        <begin position="29"/>
        <end position="58"/>
    </location>
</feature>
<proteinExistence type="predicted"/>
<comment type="caution">
    <text evidence="2">The sequence shown here is derived from an EMBL/GenBank/DDBJ whole genome shotgun (WGS) entry which is preliminary data.</text>
</comment>
<keyword evidence="3" id="KW-1185">Reference proteome</keyword>
<gene>
    <name evidence="2" type="ORF">CLHUN_35070</name>
</gene>
<dbReference type="Proteomes" id="UP000191554">
    <property type="component" value="Unassembled WGS sequence"/>
</dbReference>
<evidence type="ECO:0000256" key="1">
    <source>
        <dbReference type="SAM" id="MobiDB-lite"/>
    </source>
</evidence>
<protein>
    <submittedName>
        <fullName evidence="2">Uncharacterized protein</fullName>
    </submittedName>
</protein>
<accession>A0A1V4SGU5</accession>
<reference evidence="2 3" key="1">
    <citation type="submission" date="2017-03" db="EMBL/GenBank/DDBJ databases">
        <title>Genome sequence of Clostridium hungatei DSM 14427.</title>
        <authorList>
            <person name="Poehlein A."/>
            <person name="Daniel R."/>
        </authorList>
    </citation>
    <scope>NUCLEOTIDE SEQUENCE [LARGE SCALE GENOMIC DNA]</scope>
    <source>
        <strain evidence="2 3">DSM 14427</strain>
    </source>
</reference>
<evidence type="ECO:0000313" key="3">
    <source>
        <dbReference type="Proteomes" id="UP000191554"/>
    </source>
</evidence>
<sequence>MAEFCVCGSVKINGSCTNKNCSSNKVEKAAAKTNKTGRIRAAKPAAEEKPASKTTTKVPRASKCITYHISELPLKEQPK</sequence>
<dbReference type="EMBL" id="MZGX01000026">
    <property type="protein sequence ID" value="OPX42685.1"/>
    <property type="molecule type" value="Genomic_DNA"/>
</dbReference>
<dbReference type="RefSeq" id="WP_080065926.1">
    <property type="nucleotide sequence ID" value="NZ_MZGX01000026.1"/>
</dbReference>